<dbReference type="EMBL" id="CP064788">
    <property type="protein sequence ID" value="QSG07934.1"/>
    <property type="molecule type" value="Genomic_DNA"/>
</dbReference>
<dbReference type="AlphaFoldDB" id="A0A897N5S1"/>
<reference evidence="1 2" key="1">
    <citation type="submission" date="2020-11" db="EMBL/GenBank/DDBJ databases">
        <title>Carbohydrate-dependent, anaerobic sulfur respiration: A novel catabolism in halophilic archaea.</title>
        <authorList>
            <person name="Sorokin D.Y."/>
            <person name="Messina E."/>
            <person name="Smedile F."/>
            <person name="La Cono V."/>
            <person name="Hallsworth J.E."/>
            <person name="Yakimov M.M."/>
        </authorList>
    </citation>
    <scope>NUCLEOTIDE SEQUENCE [LARGE SCALE GENOMIC DNA]</scope>
    <source>
        <strain evidence="1 2">HSR12-2</strain>
    </source>
</reference>
<gene>
    <name evidence="1" type="ORF">HSR122_0527</name>
</gene>
<evidence type="ECO:0000313" key="2">
    <source>
        <dbReference type="Proteomes" id="UP000662973"/>
    </source>
</evidence>
<proteinExistence type="predicted"/>
<dbReference type="KEGG" id="hds:HSR122_0527"/>
<organism evidence="1 2">
    <name type="scientific">Halapricum desulfuricans</name>
    <dbReference type="NCBI Taxonomy" id="2841257"/>
    <lineage>
        <taxon>Archaea</taxon>
        <taxon>Methanobacteriati</taxon>
        <taxon>Methanobacteriota</taxon>
        <taxon>Stenosarchaea group</taxon>
        <taxon>Halobacteria</taxon>
        <taxon>Halobacteriales</taxon>
        <taxon>Haloarculaceae</taxon>
        <taxon>Halapricum</taxon>
    </lineage>
</organism>
<dbReference type="Proteomes" id="UP000662973">
    <property type="component" value="Chromosome"/>
</dbReference>
<keyword evidence="2" id="KW-1185">Reference proteome</keyword>
<accession>A0A897N5S1</accession>
<name>A0A897N5S1_9EURY</name>
<sequence>MRPNVEITHTLQGRIKDFAEERDLTLSEAYTELLEAGLDTLETQDQQ</sequence>
<evidence type="ECO:0000313" key="1">
    <source>
        <dbReference type="EMBL" id="QSG07934.1"/>
    </source>
</evidence>
<protein>
    <submittedName>
        <fullName evidence="1">Uncharacterized protein</fullName>
    </submittedName>
</protein>